<organism evidence="2">
    <name type="scientific">marine sediment metagenome</name>
    <dbReference type="NCBI Taxonomy" id="412755"/>
    <lineage>
        <taxon>unclassified sequences</taxon>
        <taxon>metagenomes</taxon>
        <taxon>ecological metagenomes</taxon>
    </lineage>
</organism>
<protein>
    <recommendedName>
        <fullName evidence="1">Pterin-binding domain-containing protein</fullName>
    </recommendedName>
</protein>
<dbReference type="Gene3D" id="3.20.20.20">
    <property type="entry name" value="Dihydropteroate synthase-like"/>
    <property type="match status" value="1"/>
</dbReference>
<dbReference type="EMBL" id="BARV01036184">
    <property type="protein sequence ID" value="GAI51306.1"/>
    <property type="molecule type" value="Genomic_DNA"/>
</dbReference>
<feature type="domain" description="Pterin-binding" evidence="1">
    <location>
        <begin position="1"/>
        <end position="73"/>
    </location>
</feature>
<gene>
    <name evidence="2" type="ORF">S06H3_56268</name>
</gene>
<evidence type="ECO:0000259" key="1">
    <source>
        <dbReference type="PROSITE" id="PS50972"/>
    </source>
</evidence>
<dbReference type="PROSITE" id="PS50972">
    <property type="entry name" value="PTERIN_BINDING"/>
    <property type="match status" value="1"/>
</dbReference>
<dbReference type="InterPro" id="IPR000489">
    <property type="entry name" value="Pterin-binding_dom"/>
</dbReference>
<feature type="non-terminal residue" evidence="2">
    <location>
        <position position="73"/>
    </location>
</feature>
<comment type="caution">
    <text evidence="2">The sequence shown here is derived from an EMBL/GenBank/DDBJ whole genome shotgun (WGS) entry which is preliminary data.</text>
</comment>
<accession>X1Q920</accession>
<dbReference type="GO" id="GO:0042558">
    <property type="term" value="P:pteridine-containing compound metabolic process"/>
    <property type="evidence" value="ECO:0007669"/>
    <property type="project" value="InterPro"/>
</dbReference>
<dbReference type="SUPFAM" id="SSF51717">
    <property type="entry name" value="Dihydropteroate synthetase-like"/>
    <property type="match status" value="1"/>
</dbReference>
<reference evidence="2" key="1">
    <citation type="journal article" date="2014" name="Front. Microbiol.">
        <title>High frequency of phylogenetically diverse reductive dehalogenase-homologous genes in deep subseafloor sedimentary metagenomes.</title>
        <authorList>
            <person name="Kawai M."/>
            <person name="Futagami T."/>
            <person name="Toyoda A."/>
            <person name="Takaki Y."/>
            <person name="Nishi S."/>
            <person name="Hori S."/>
            <person name="Arai W."/>
            <person name="Tsubouchi T."/>
            <person name="Morono Y."/>
            <person name="Uchiyama I."/>
            <person name="Ito T."/>
            <person name="Fujiyama A."/>
            <person name="Inagaki F."/>
            <person name="Takami H."/>
        </authorList>
    </citation>
    <scope>NUCLEOTIDE SEQUENCE</scope>
    <source>
        <strain evidence="2">Expedition CK06-06</strain>
    </source>
</reference>
<dbReference type="AlphaFoldDB" id="X1Q920"/>
<name>X1Q920_9ZZZZ</name>
<evidence type="ECO:0000313" key="2">
    <source>
        <dbReference type="EMBL" id="GAI51306.1"/>
    </source>
</evidence>
<proteinExistence type="predicted"/>
<dbReference type="InterPro" id="IPR011005">
    <property type="entry name" value="Dihydropteroate_synth-like_sf"/>
</dbReference>
<sequence>MLVIGENINASNRSVAEAIVSRDREFLQGLARAQAAAGADFIDVNAGLGHGSRDEEIAAMEWLVEVVQEATDK</sequence>